<dbReference type="EMBL" id="JWIO01000004">
    <property type="protein sequence ID" value="KLL12460.1"/>
    <property type="molecule type" value="Genomic_DNA"/>
</dbReference>
<name>A0ABR5F6V3_9ACTN</name>
<dbReference type="PANTHER" id="PTHR34069:SF2">
    <property type="entry name" value="BETA-KETOACYL-[ACYL-CARRIER-PROTEIN] SYNTHASE III"/>
    <property type="match status" value="1"/>
</dbReference>
<dbReference type="PANTHER" id="PTHR34069">
    <property type="entry name" value="3-OXOACYL-[ACYL-CARRIER-PROTEIN] SYNTHASE 3"/>
    <property type="match status" value="1"/>
</dbReference>
<feature type="domain" description="ChsH2 C-terminal OB-fold" evidence="4">
    <location>
        <begin position="395"/>
        <end position="449"/>
    </location>
</feature>
<sequence length="474" mass="50148">MTGLLSYGSYIPYHRLRRSDMQAALGASGGRGSRAVASYDEDVVSMGVEAGSAALQGQRGLPERLYFATSFPPYLDKTNAAVLHAALGLDRAALAVDMAGSPRSAIGALLAASEARVPALAVVADIRTGLPGSSDEREGGDAAAAFLFGRGTSETPELATVLAFASTTEEFLERWRTPGEKASHTWEERFAEHVYRPLAEDAFTTSLKAADLAPGQIDHLVVSGLATRAVRQFAQASGVRPEAVVDNLADRIGNPGAAQPGILLAAALDRAGAGENVALVHLADGASAMLMRTTEHLLSRRSSTGVSGQADGPHGELSYITFLTWRGMLDREPPRRPEPDPPAAPPTRRSAGYKLAFQAARCDACGAVNVPPGKVCFACSAVDQMSRLSLRDTPATVATFTVDRLAFTPSPPMVAVVVDFDGGGRFRCELADAAPADAHIGLRVGLTFRRLLTADGVHNYFWKARPLRTDETRL</sequence>
<proteinExistence type="predicted"/>
<feature type="compositionally biased region" description="Basic and acidic residues" evidence="3">
    <location>
        <begin position="330"/>
        <end position="339"/>
    </location>
</feature>
<dbReference type="RefSeq" id="WP_047221757.1">
    <property type="nucleotide sequence ID" value="NZ_JWIO01000004.1"/>
</dbReference>
<evidence type="ECO:0000256" key="1">
    <source>
        <dbReference type="ARBA" id="ARBA00022679"/>
    </source>
</evidence>
<feature type="region of interest" description="Disordered" evidence="3">
    <location>
        <begin position="330"/>
        <end position="349"/>
    </location>
</feature>
<feature type="domain" description="Beta-ketoacyl-[acyl-carrier-protein] synthase III C-terminal" evidence="5">
    <location>
        <begin position="207"/>
        <end position="287"/>
    </location>
</feature>
<dbReference type="InterPro" id="IPR016039">
    <property type="entry name" value="Thiolase-like"/>
</dbReference>
<evidence type="ECO:0000313" key="7">
    <source>
        <dbReference type="Proteomes" id="UP000035425"/>
    </source>
</evidence>
<keyword evidence="1" id="KW-0808">Transferase</keyword>
<dbReference type="Pfam" id="PF01796">
    <property type="entry name" value="OB_ChsH2_C"/>
    <property type="match status" value="1"/>
</dbReference>
<evidence type="ECO:0000256" key="2">
    <source>
        <dbReference type="ARBA" id="ARBA00023315"/>
    </source>
</evidence>
<keyword evidence="7" id="KW-1185">Reference proteome</keyword>
<dbReference type="InterPro" id="IPR002878">
    <property type="entry name" value="ChsH2_C"/>
</dbReference>
<gene>
    <name evidence="6" type="ORF">FrCorBMG51_03965</name>
</gene>
<organism evidence="6 7">
    <name type="scientific">Protofrankia coriariae</name>
    <dbReference type="NCBI Taxonomy" id="1562887"/>
    <lineage>
        <taxon>Bacteria</taxon>
        <taxon>Bacillati</taxon>
        <taxon>Actinomycetota</taxon>
        <taxon>Actinomycetes</taxon>
        <taxon>Frankiales</taxon>
        <taxon>Frankiaceae</taxon>
        <taxon>Protofrankia</taxon>
    </lineage>
</organism>
<dbReference type="SUPFAM" id="SSF50249">
    <property type="entry name" value="Nucleic acid-binding proteins"/>
    <property type="match status" value="1"/>
</dbReference>
<dbReference type="Pfam" id="PF08541">
    <property type="entry name" value="ACP_syn_III_C"/>
    <property type="match status" value="1"/>
</dbReference>
<evidence type="ECO:0000313" key="6">
    <source>
        <dbReference type="EMBL" id="KLL12460.1"/>
    </source>
</evidence>
<reference evidence="6 7" key="1">
    <citation type="submission" date="2014-12" db="EMBL/GenBank/DDBJ databases">
        <title>Frankia sp. BMG5.1 draft genome.</title>
        <authorList>
            <person name="Gtari M."/>
            <person name="Ghodhbane-Gtari F."/>
            <person name="Nouioui I."/>
            <person name="Ktari A."/>
            <person name="Hezbri K."/>
            <person name="Mimouni W."/>
            <person name="Sbissi I."/>
            <person name="Ayari A."/>
            <person name="Yamanaka T."/>
            <person name="Normand P."/>
            <person name="Tisa L.S."/>
            <person name="Boudabous A."/>
        </authorList>
    </citation>
    <scope>NUCLEOTIDE SEQUENCE [LARGE SCALE GENOMIC DNA]</scope>
    <source>
        <strain evidence="6 7">BMG5.1</strain>
    </source>
</reference>
<accession>A0ABR5F6V3</accession>
<evidence type="ECO:0000259" key="4">
    <source>
        <dbReference type="Pfam" id="PF01796"/>
    </source>
</evidence>
<dbReference type="SUPFAM" id="SSF53901">
    <property type="entry name" value="Thiolase-like"/>
    <property type="match status" value="2"/>
</dbReference>
<evidence type="ECO:0000256" key="3">
    <source>
        <dbReference type="SAM" id="MobiDB-lite"/>
    </source>
</evidence>
<comment type="caution">
    <text evidence="6">The sequence shown here is derived from an EMBL/GenBank/DDBJ whole genome shotgun (WGS) entry which is preliminary data.</text>
</comment>
<dbReference type="Gene3D" id="3.40.47.10">
    <property type="match status" value="2"/>
</dbReference>
<dbReference type="Proteomes" id="UP000035425">
    <property type="component" value="Unassembled WGS sequence"/>
</dbReference>
<dbReference type="InterPro" id="IPR013747">
    <property type="entry name" value="ACP_syn_III_C"/>
</dbReference>
<evidence type="ECO:0000259" key="5">
    <source>
        <dbReference type="Pfam" id="PF08541"/>
    </source>
</evidence>
<keyword evidence="2" id="KW-0012">Acyltransferase</keyword>
<protein>
    <submittedName>
        <fullName evidence="6">Hydroxymethylglutaryl-CoA synthase</fullName>
    </submittedName>
</protein>
<dbReference type="InterPro" id="IPR012340">
    <property type="entry name" value="NA-bd_OB-fold"/>
</dbReference>